<proteinExistence type="predicted"/>
<reference evidence="1 2" key="1">
    <citation type="submission" date="2019-08" db="EMBL/GenBank/DDBJ databases">
        <title>In-depth cultivation of the pig gut microbiome towards novel bacterial diversity and tailored functional studies.</title>
        <authorList>
            <person name="Wylensek D."/>
            <person name="Hitch T.C.A."/>
            <person name="Clavel T."/>
        </authorList>
    </citation>
    <scope>NUCLEOTIDE SEQUENCE [LARGE SCALE GENOMIC DNA]</scope>
    <source>
        <strain evidence="1 2">BBE-744-WT-12</strain>
    </source>
</reference>
<dbReference type="RefSeq" id="WP_106052162.1">
    <property type="nucleotide sequence ID" value="NZ_VUNS01000062.1"/>
</dbReference>
<name>A0A844GBS6_9BACT</name>
<dbReference type="EMBL" id="VUNS01000062">
    <property type="protein sequence ID" value="MST99808.1"/>
    <property type="molecule type" value="Genomic_DNA"/>
</dbReference>
<comment type="caution">
    <text evidence="1">The sequence shown here is derived from an EMBL/GenBank/DDBJ whole genome shotgun (WGS) entry which is preliminary data.</text>
</comment>
<dbReference type="Proteomes" id="UP000435649">
    <property type="component" value="Unassembled WGS sequence"/>
</dbReference>
<evidence type="ECO:0000313" key="2">
    <source>
        <dbReference type="Proteomes" id="UP000435649"/>
    </source>
</evidence>
<accession>A0A844GBS6</accession>
<dbReference type="AlphaFoldDB" id="A0A844GBS6"/>
<evidence type="ECO:0000313" key="1">
    <source>
        <dbReference type="EMBL" id="MST99808.1"/>
    </source>
</evidence>
<keyword evidence="2" id="KW-1185">Reference proteome</keyword>
<protein>
    <submittedName>
        <fullName evidence="1">Uncharacterized protein</fullName>
    </submittedName>
</protein>
<gene>
    <name evidence="1" type="ORF">FYJ85_22525</name>
</gene>
<organism evidence="1 2">
    <name type="scientific">Victivallis lenta</name>
    <dbReference type="NCBI Taxonomy" id="2606640"/>
    <lineage>
        <taxon>Bacteria</taxon>
        <taxon>Pseudomonadati</taxon>
        <taxon>Lentisphaerota</taxon>
        <taxon>Lentisphaeria</taxon>
        <taxon>Victivallales</taxon>
        <taxon>Victivallaceae</taxon>
        <taxon>Victivallis</taxon>
    </lineage>
</organism>
<sequence length="131" mass="14624">MEFAFACRESLNPSYMVCVSAEGKAARACLMKENRILSEVWLYNLDSAPEAGETDETYNENAAEFVAEKKFVIPKSKDQIAVRWFRLNGAVLASIYIDEVLHATLISNELIGRCRLAKKNGPLAKVLKPLV</sequence>